<gene>
    <name evidence="2" type="ORF">KIPB_013557</name>
</gene>
<evidence type="ECO:0000313" key="3">
    <source>
        <dbReference type="Proteomes" id="UP000265618"/>
    </source>
</evidence>
<keyword evidence="1" id="KW-0472">Membrane</keyword>
<reference evidence="2 3" key="1">
    <citation type="journal article" date="2018" name="PLoS ONE">
        <title>The draft genome of Kipferlia bialata reveals reductive genome evolution in fornicate parasites.</title>
        <authorList>
            <person name="Tanifuji G."/>
            <person name="Takabayashi S."/>
            <person name="Kume K."/>
            <person name="Takagi M."/>
            <person name="Nakayama T."/>
            <person name="Kamikawa R."/>
            <person name="Inagaki Y."/>
            <person name="Hashimoto T."/>
        </authorList>
    </citation>
    <scope>NUCLEOTIDE SEQUENCE [LARGE SCALE GENOMIC DNA]</scope>
    <source>
        <strain evidence="2">NY0173</strain>
    </source>
</reference>
<evidence type="ECO:0000313" key="2">
    <source>
        <dbReference type="EMBL" id="GIQ90676.1"/>
    </source>
</evidence>
<feature type="transmembrane region" description="Helical" evidence="1">
    <location>
        <begin position="7"/>
        <end position="31"/>
    </location>
</feature>
<organism evidence="2 3">
    <name type="scientific">Kipferlia bialata</name>
    <dbReference type="NCBI Taxonomy" id="797122"/>
    <lineage>
        <taxon>Eukaryota</taxon>
        <taxon>Metamonada</taxon>
        <taxon>Carpediemonas-like organisms</taxon>
        <taxon>Kipferlia</taxon>
    </lineage>
</organism>
<dbReference type="EMBL" id="BDIP01006511">
    <property type="protein sequence ID" value="GIQ90676.1"/>
    <property type="molecule type" value="Genomic_DNA"/>
</dbReference>
<keyword evidence="1" id="KW-1133">Transmembrane helix</keyword>
<sequence>GKMSKKTLYTIIGVAALVVVGVITAVVLLTVPPNPYPDGPWPVYGYTQATGDSWWTIDQMRPVTDEDDLAHFW</sequence>
<protein>
    <submittedName>
        <fullName evidence="2">Uncharacterized protein</fullName>
    </submittedName>
</protein>
<feature type="non-terminal residue" evidence="2">
    <location>
        <position position="1"/>
    </location>
</feature>
<accession>A0A9K3D874</accession>
<proteinExistence type="predicted"/>
<evidence type="ECO:0000256" key="1">
    <source>
        <dbReference type="SAM" id="Phobius"/>
    </source>
</evidence>
<comment type="caution">
    <text evidence="2">The sequence shown here is derived from an EMBL/GenBank/DDBJ whole genome shotgun (WGS) entry which is preliminary data.</text>
</comment>
<dbReference type="AlphaFoldDB" id="A0A9K3D874"/>
<keyword evidence="1" id="KW-0812">Transmembrane</keyword>
<dbReference type="Proteomes" id="UP000265618">
    <property type="component" value="Unassembled WGS sequence"/>
</dbReference>
<name>A0A9K3D874_9EUKA</name>
<keyword evidence="3" id="KW-1185">Reference proteome</keyword>